<dbReference type="AlphaFoldDB" id="A0A1V2H607"/>
<dbReference type="Proteomes" id="UP000188879">
    <property type="component" value="Unassembled WGS sequence"/>
</dbReference>
<dbReference type="OrthoDB" id="9796020at2"/>
<comment type="caution">
    <text evidence="4">The sequence shown here is derived from an EMBL/GenBank/DDBJ whole genome shotgun (WGS) entry which is preliminary data.</text>
</comment>
<dbReference type="NCBIfam" id="NF004801">
    <property type="entry name" value="PRK06151.1"/>
    <property type="match status" value="1"/>
</dbReference>
<dbReference type="InterPro" id="IPR032466">
    <property type="entry name" value="Metal_Hydrolase"/>
</dbReference>
<dbReference type="InterPro" id="IPR050287">
    <property type="entry name" value="MTA/SAH_deaminase"/>
</dbReference>
<dbReference type="PANTHER" id="PTHR43794:SF11">
    <property type="entry name" value="AMIDOHYDROLASE-RELATED DOMAIN-CONTAINING PROTEIN"/>
    <property type="match status" value="1"/>
</dbReference>
<gene>
    <name evidence="4" type="ORF">BKE38_09615</name>
</gene>
<dbReference type="Gene3D" id="2.30.40.10">
    <property type="entry name" value="Urease, subunit C, domain 1"/>
    <property type="match status" value="1"/>
</dbReference>
<feature type="domain" description="Amidohydrolase-related" evidence="3">
    <location>
        <begin position="55"/>
        <end position="425"/>
    </location>
</feature>
<keyword evidence="2 4" id="KW-0378">Hydrolase</keyword>
<evidence type="ECO:0000256" key="2">
    <source>
        <dbReference type="ARBA" id="ARBA00022801"/>
    </source>
</evidence>
<dbReference type="RefSeq" id="WP_076957135.1">
    <property type="nucleotide sequence ID" value="NZ_MLCO01000077.1"/>
</dbReference>
<dbReference type="InterPro" id="IPR011059">
    <property type="entry name" value="Metal-dep_hydrolase_composite"/>
</dbReference>
<proteinExistence type="inferred from homology"/>
<dbReference type="SUPFAM" id="SSF51556">
    <property type="entry name" value="Metallo-dependent hydrolases"/>
    <property type="match status" value="1"/>
</dbReference>
<accession>A0A1V2H607</accession>
<protein>
    <submittedName>
        <fullName evidence="4">Amidohydrolase</fullName>
    </submittedName>
</protein>
<comment type="similarity">
    <text evidence="1">Belongs to the metallo-dependent hydrolases superfamily. ATZ/TRZ family.</text>
</comment>
<evidence type="ECO:0000313" key="4">
    <source>
        <dbReference type="EMBL" id="ONG54979.1"/>
    </source>
</evidence>
<evidence type="ECO:0000259" key="3">
    <source>
        <dbReference type="Pfam" id="PF01979"/>
    </source>
</evidence>
<dbReference type="Gene3D" id="3.20.20.140">
    <property type="entry name" value="Metal-dependent hydrolases"/>
    <property type="match status" value="1"/>
</dbReference>
<dbReference type="Pfam" id="PF01979">
    <property type="entry name" value="Amidohydro_1"/>
    <property type="match status" value="1"/>
</dbReference>
<keyword evidence="5" id="KW-1185">Reference proteome</keyword>
<name>A0A1V2H607_9PROT</name>
<dbReference type="SUPFAM" id="SSF51338">
    <property type="entry name" value="Composite domain of metallo-dependent hydrolases"/>
    <property type="match status" value="1"/>
</dbReference>
<reference evidence="4 5" key="1">
    <citation type="submission" date="2016-10" db="EMBL/GenBank/DDBJ databases">
        <title>Draft Genome sequence of Roseomonas sp. strain M3.</title>
        <authorList>
            <person name="Subhash Y."/>
            <person name="Lee S."/>
        </authorList>
    </citation>
    <scope>NUCLEOTIDE SEQUENCE [LARGE SCALE GENOMIC DNA]</scope>
    <source>
        <strain evidence="4 5">M3</strain>
    </source>
</reference>
<evidence type="ECO:0000313" key="5">
    <source>
        <dbReference type="Proteomes" id="UP000188879"/>
    </source>
</evidence>
<dbReference type="EMBL" id="MLCO01000077">
    <property type="protein sequence ID" value="ONG54979.1"/>
    <property type="molecule type" value="Genomic_DNA"/>
</dbReference>
<sequence>MARTLIRASHIIAYQDGGHRHLKDGVVVYENDTIIHVGRDFEGPVDHTIDATGKLVTPGFINTHAHLSESPLDKSFVEDRGPRQFYLSGLFEFLTARDGAITDAARRACIAYSMPELLRTGTTTIMEIGWHGDVVAEHAERVGLRAYIGQGYRSGRWLTANGRTVEYEWLADDGLAGFNDAVAFVEKVEGRANGRIKGFLTPMQVDTCSEALLKRSADASRDMKLPLALHVSQSVPEFHEMTRRNGCTPIEWLQKIGFLSERCILGHCIIPGESSWANYQADDIGILADSGANVAHAVWVFARRGIAMESFARYQARGVNMTIATDTCPQSMIEAMRWTSVCSKIVDRRTQVATAADVFNAATLNGAKALGREDIGRVSVGAKADLLIWQGESMFMTPLRDPIRNLVFSATAEDLQTSIIDGRVVMENGIVPGYDPIELGREVQKGAEAMWAGMKERDWAGRDIETLSPSSFPAFAR</sequence>
<dbReference type="InterPro" id="IPR006680">
    <property type="entry name" value="Amidohydro-rel"/>
</dbReference>
<organism evidence="4 5">
    <name type="scientific">Teichococcus deserti</name>
    <dbReference type="NCBI Taxonomy" id="1817963"/>
    <lineage>
        <taxon>Bacteria</taxon>
        <taxon>Pseudomonadati</taxon>
        <taxon>Pseudomonadota</taxon>
        <taxon>Alphaproteobacteria</taxon>
        <taxon>Acetobacterales</taxon>
        <taxon>Roseomonadaceae</taxon>
        <taxon>Roseomonas</taxon>
    </lineage>
</organism>
<dbReference type="PANTHER" id="PTHR43794">
    <property type="entry name" value="AMINOHYDROLASE SSNA-RELATED"/>
    <property type="match status" value="1"/>
</dbReference>
<dbReference type="GO" id="GO:0016810">
    <property type="term" value="F:hydrolase activity, acting on carbon-nitrogen (but not peptide) bonds"/>
    <property type="evidence" value="ECO:0007669"/>
    <property type="project" value="InterPro"/>
</dbReference>
<evidence type="ECO:0000256" key="1">
    <source>
        <dbReference type="ARBA" id="ARBA00006745"/>
    </source>
</evidence>